<name>A0A7E4VY35_PANRE</name>
<proteinExistence type="predicted"/>
<protein>
    <submittedName>
        <fullName evidence="3">Uncharacterized protein</fullName>
    </submittedName>
</protein>
<reference evidence="2" key="1">
    <citation type="journal article" date="2013" name="Genetics">
        <title>The draft genome and transcriptome of Panagrellus redivivus are shaped by the harsh demands of a free-living lifestyle.</title>
        <authorList>
            <person name="Srinivasan J."/>
            <person name="Dillman A.R."/>
            <person name="Macchietto M.G."/>
            <person name="Heikkinen L."/>
            <person name="Lakso M."/>
            <person name="Fracchia K.M."/>
            <person name="Antoshechkin I."/>
            <person name="Mortazavi A."/>
            <person name="Wong G."/>
            <person name="Sternberg P.W."/>
        </authorList>
    </citation>
    <scope>NUCLEOTIDE SEQUENCE [LARGE SCALE GENOMIC DNA]</scope>
    <source>
        <strain evidence="2">MT8872</strain>
    </source>
</reference>
<feature type="signal peptide" evidence="1">
    <location>
        <begin position="1"/>
        <end position="16"/>
    </location>
</feature>
<sequence length="161" mass="18456">MLKFVAILFLFQGCLAVSLKNCPMPTVRPIIDRAHATAGIDAPLQMQFQVIRRIMEDIYGGSWGVIIIKDPALVSSSVHWTIPDHKHKDGSSAFCLYVKNSWQYNVFKTGDADTENRLSIEEVVDRLRNGKARPERLSVTEFDRRITEAIRKRRRLKSNTR</sequence>
<keyword evidence="2" id="KW-1185">Reference proteome</keyword>
<evidence type="ECO:0000256" key="1">
    <source>
        <dbReference type="SAM" id="SignalP"/>
    </source>
</evidence>
<evidence type="ECO:0000313" key="2">
    <source>
        <dbReference type="Proteomes" id="UP000492821"/>
    </source>
</evidence>
<dbReference type="AlphaFoldDB" id="A0A7E4VY35"/>
<feature type="chain" id="PRO_5028973722" evidence="1">
    <location>
        <begin position="17"/>
        <end position="161"/>
    </location>
</feature>
<dbReference type="InterPro" id="IPR018247">
    <property type="entry name" value="EF_Hand_1_Ca_BS"/>
</dbReference>
<reference evidence="3" key="2">
    <citation type="submission" date="2020-10" db="UniProtKB">
        <authorList>
            <consortium name="WormBaseParasite"/>
        </authorList>
    </citation>
    <scope>IDENTIFICATION</scope>
</reference>
<organism evidence="2 3">
    <name type="scientific">Panagrellus redivivus</name>
    <name type="common">Microworm</name>
    <dbReference type="NCBI Taxonomy" id="6233"/>
    <lineage>
        <taxon>Eukaryota</taxon>
        <taxon>Metazoa</taxon>
        <taxon>Ecdysozoa</taxon>
        <taxon>Nematoda</taxon>
        <taxon>Chromadorea</taxon>
        <taxon>Rhabditida</taxon>
        <taxon>Tylenchina</taxon>
        <taxon>Panagrolaimomorpha</taxon>
        <taxon>Panagrolaimoidea</taxon>
        <taxon>Panagrolaimidae</taxon>
        <taxon>Panagrellus</taxon>
    </lineage>
</organism>
<dbReference type="WBParaSite" id="Pan_g5036.t2">
    <property type="protein sequence ID" value="Pan_g5036.t2"/>
    <property type="gene ID" value="Pan_g5036"/>
</dbReference>
<dbReference type="PROSITE" id="PS00018">
    <property type="entry name" value="EF_HAND_1"/>
    <property type="match status" value="1"/>
</dbReference>
<evidence type="ECO:0000313" key="3">
    <source>
        <dbReference type="WBParaSite" id="Pan_g5036.t2"/>
    </source>
</evidence>
<keyword evidence="1" id="KW-0732">Signal</keyword>
<dbReference type="Proteomes" id="UP000492821">
    <property type="component" value="Unassembled WGS sequence"/>
</dbReference>
<accession>A0A7E4VY35</accession>